<evidence type="ECO:0000256" key="4">
    <source>
        <dbReference type="ARBA" id="ARBA00023204"/>
    </source>
</evidence>
<keyword evidence="7" id="KW-0614">Plasmid</keyword>
<dbReference type="PROSITE" id="PS50173">
    <property type="entry name" value="UMUC"/>
    <property type="match status" value="1"/>
</dbReference>
<keyword evidence="7" id="KW-0239">DNA-directed DNA polymerase</keyword>
<dbReference type="InterPro" id="IPR043128">
    <property type="entry name" value="Rev_trsase/Diguanyl_cyclase"/>
</dbReference>
<dbReference type="InterPro" id="IPR043502">
    <property type="entry name" value="DNA/RNA_pol_sf"/>
</dbReference>
<dbReference type="RefSeq" id="WP_012931277.1">
    <property type="nucleotide sequence ID" value="NC_013732.1"/>
</dbReference>
<name>D2QVG5_SPILD</name>
<dbReference type="GO" id="GO:0003684">
    <property type="term" value="F:damaged DNA binding"/>
    <property type="evidence" value="ECO:0007669"/>
    <property type="project" value="InterPro"/>
</dbReference>
<evidence type="ECO:0000313" key="7">
    <source>
        <dbReference type="EMBL" id="ADB42797.1"/>
    </source>
</evidence>
<dbReference type="GO" id="GO:0042276">
    <property type="term" value="P:error-prone translesion synthesis"/>
    <property type="evidence" value="ECO:0007669"/>
    <property type="project" value="TreeGrafter"/>
</dbReference>
<dbReference type="GO" id="GO:0009432">
    <property type="term" value="P:SOS response"/>
    <property type="evidence" value="ECO:0007669"/>
    <property type="project" value="UniProtKB-KW"/>
</dbReference>
<keyword evidence="8" id="KW-1185">Reference proteome</keyword>
<geneLocation type="plasmid" evidence="7 8">
    <name>pSLIN02</name>
</geneLocation>
<evidence type="ECO:0000256" key="1">
    <source>
        <dbReference type="ARBA" id="ARBA00010945"/>
    </source>
</evidence>
<feature type="domain" description="UmuC" evidence="6">
    <location>
        <begin position="2"/>
        <end position="188"/>
    </location>
</feature>
<dbReference type="GO" id="GO:0005829">
    <property type="term" value="C:cytosol"/>
    <property type="evidence" value="ECO:0007669"/>
    <property type="project" value="TreeGrafter"/>
</dbReference>
<keyword evidence="2" id="KW-0227">DNA damage</keyword>
<dbReference type="InterPro" id="IPR017961">
    <property type="entry name" value="DNA_pol_Y-fam_little_finger"/>
</dbReference>
<dbReference type="InterPro" id="IPR050116">
    <property type="entry name" value="DNA_polymerase-Y"/>
</dbReference>
<evidence type="ECO:0000256" key="2">
    <source>
        <dbReference type="ARBA" id="ARBA00022763"/>
    </source>
</evidence>
<keyword evidence="7" id="KW-0548">Nucleotidyltransferase</keyword>
<dbReference type="InterPro" id="IPR001126">
    <property type="entry name" value="UmuC"/>
</dbReference>
<evidence type="ECO:0000259" key="6">
    <source>
        <dbReference type="PROSITE" id="PS50173"/>
    </source>
</evidence>
<evidence type="ECO:0000256" key="3">
    <source>
        <dbReference type="ARBA" id="ARBA00023199"/>
    </source>
</evidence>
<organism evidence="7 8">
    <name type="scientific">Spirosoma linguale (strain ATCC 33905 / DSM 74 / LMG 10896 / Claus 1)</name>
    <dbReference type="NCBI Taxonomy" id="504472"/>
    <lineage>
        <taxon>Bacteria</taxon>
        <taxon>Pseudomonadati</taxon>
        <taxon>Bacteroidota</taxon>
        <taxon>Cytophagia</taxon>
        <taxon>Cytophagales</taxon>
        <taxon>Cytophagaceae</taxon>
        <taxon>Spirosoma</taxon>
    </lineage>
</organism>
<dbReference type="InterPro" id="IPR036775">
    <property type="entry name" value="DNA_pol_Y-fam_lit_finger_sf"/>
</dbReference>
<accession>D2QVG5</accession>
<dbReference type="CDD" id="cd01700">
    <property type="entry name" value="PolY_Pol_V_umuC"/>
    <property type="match status" value="1"/>
</dbReference>
<dbReference type="GO" id="GO:0003887">
    <property type="term" value="F:DNA-directed DNA polymerase activity"/>
    <property type="evidence" value="ECO:0007669"/>
    <property type="project" value="UniProtKB-KW"/>
</dbReference>
<keyword evidence="3" id="KW-0741">SOS mutagenesis</keyword>
<dbReference type="Proteomes" id="UP000002028">
    <property type="component" value="Plasmid pSLIN02"/>
</dbReference>
<sequence length="422" mass="47819">MIALADCNNFYVSCERSFNPSLNGQPVVVLSNNDGSIVARSNEVKKLNVGMGQPFFEIERLRQEHGIHVFSSNYVLYGSMSARVMAIFGRFVEDVEVYSIDEAFFDLNGYESIYPDLTTFAHNLRSTVMQWTRIPISIGIAPTKTLAKVANWYAKRQPDASGVCMLSTPEQIRQALEQLSVDELWGIGRRYASFLKQNGIKTALEFSQCHDVWVQKHFTINGLRLVYELRGEVCRTVETQPSARKSVCVAPSFGELVGDRPTLYEALTNYVARASEKLRKQRLAAGAMTVFLHTNRFRAAVGQYSNSRSFTLPVPTNLIPELSHYAIKALDSIYKSGYAYQKVGLILSALQPDTHQTPDVFEGELDPRLLKLLPTVERLNSKLGRDKVRFAAQGFNHLWKMKQRWLSPCYTTHWKDIIITKN</sequence>
<keyword evidence="7" id="KW-0808">Transferase</keyword>
<dbReference type="Pfam" id="PF11799">
    <property type="entry name" value="IMS_C"/>
    <property type="match status" value="1"/>
</dbReference>
<dbReference type="Pfam" id="PF13438">
    <property type="entry name" value="DUF4113"/>
    <property type="match status" value="1"/>
</dbReference>
<dbReference type="InterPro" id="IPR025188">
    <property type="entry name" value="DUF4113"/>
</dbReference>
<keyword evidence="5" id="KW-0742">SOS response</keyword>
<dbReference type="AlphaFoldDB" id="D2QVG5"/>
<evidence type="ECO:0000256" key="5">
    <source>
        <dbReference type="ARBA" id="ARBA00023236"/>
    </source>
</evidence>
<dbReference type="Gene3D" id="1.10.150.20">
    <property type="entry name" value="5' to 3' exonuclease, C-terminal subdomain"/>
    <property type="match status" value="1"/>
</dbReference>
<dbReference type="Gene3D" id="3.40.1170.60">
    <property type="match status" value="1"/>
</dbReference>
<dbReference type="GO" id="GO:0006281">
    <property type="term" value="P:DNA repair"/>
    <property type="evidence" value="ECO:0007669"/>
    <property type="project" value="UniProtKB-KW"/>
</dbReference>
<gene>
    <name evidence="7" type="ordered locus">Slin_6848</name>
</gene>
<dbReference type="Gene3D" id="3.30.1490.100">
    <property type="entry name" value="DNA polymerase, Y-family, little finger domain"/>
    <property type="match status" value="1"/>
</dbReference>
<dbReference type="HOGENOM" id="CLU_012348_3_0_10"/>
<dbReference type="PANTHER" id="PTHR11076">
    <property type="entry name" value="DNA REPAIR POLYMERASE UMUC / TRANSFERASE FAMILY MEMBER"/>
    <property type="match status" value="1"/>
</dbReference>
<comment type="similarity">
    <text evidence="1">Belongs to the DNA polymerase type-Y family.</text>
</comment>
<protein>
    <submittedName>
        <fullName evidence="7">DNA-directed DNA polymerase</fullName>
        <ecNumber evidence="7">2.7.7.7</ecNumber>
    </submittedName>
</protein>
<keyword evidence="4" id="KW-0234">DNA repair</keyword>
<dbReference type="SUPFAM" id="SSF100879">
    <property type="entry name" value="Lesion bypass DNA polymerase (Y-family), little finger domain"/>
    <property type="match status" value="1"/>
</dbReference>
<dbReference type="KEGG" id="sli:Slin_6848"/>
<dbReference type="PANTHER" id="PTHR11076:SF34">
    <property type="entry name" value="PROTEIN UMUC"/>
    <property type="match status" value="1"/>
</dbReference>
<dbReference type="EC" id="2.7.7.7" evidence="7"/>
<evidence type="ECO:0000313" key="8">
    <source>
        <dbReference type="Proteomes" id="UP000002028"/>
    </source>
</evidence>
<dbReference type="SUPFAM" id="SSF56672">
    <property type="entry name" value="DNA/RNA polymerases"/>
    <property type="match status" value="1"/>
</dbReference>
<dbReference type="Gene3D" id="3.30.70.270">
    <property type="match status" value="1"/>
</dbReference>
<dbReference type="EMBL" id="CP001771">
    <property type="protein sequence ID" value="ADB42797.1"/>
    <property type="molecule type" value="Genomic_DNA"/>
</dbReference>
<reference evidence="7 8" key="1">
    <citation type="journal article" date="2010" name="Stand. Genomic Sci.">
        <title>Complete genome sequence of Spirosoma linguale type strain (1).</title>
        <authorList>
            <person name="Lail K."/>
            <person name="Sikorski J."/>
            <person name="Saunders E."/>
            <person name="Lapidus A."/>
            <person name="Glavina Del Rio T."/>
            <person name="Copeland A."/>
            <person name="Tice H."/>
            <person name="Cheng J.-F."/>
            <person name="Lucas S."/>
            <person name="Nolan M."/>
            <person name="Bruce D."/>
            <person name="Goodwin L."/>
            <person name="Pitluck S."/>
            <person name="Ivanova N."/>
            <person name="Mavromatis K."/>
            <person name="Ovchinnikova G."/>
            <person name="Pati A."/>
            <person name="Chen A."/>
            <person name="Palaniappan K."/>
            <person name="Land M."/>
            <person name="Hauser L."/>
            <person name="Chang Y.-J."/>
            <person name="Jeffries C.D."/>
            <person name="Chain P."/>
            <person name="Brettin T."/>
            <person name="Detter J.C."/>
            <person name="Schuetze A."/>
            <person name="Rohde M."/>
            <person name="Tindall B.J."/>
            <person name="Goeker M."/>
            <person name="Bristow J."/>
            <person name="Eisen J.A."/>
            <person name="Markowitz V."/>
            <person name="Hugenholtz P."/>
            <person name="Kyrpides N.C."/>
            <person name="Klenk H.-P."/>
            <person name="Chen F."/>
        </authorList>
    </citation>
    <scope>NUCLEOTIDE SEQUENCE [LARGE SCALE GENOMIC DNA]</scope>
    <source>
        <strain evidence="8">ATCC 33905 / DSM 74 / LMG 10896 / Claus 1</strain>
    </source>
</reference>
<proteinExistence type="inferred from homology"/>
<dbReference type="Pfam" id="PF00817">
    <property type="entry name" value="IMS"/>
    <property type="match status" value="1"/>
</dbReference>